<dbReference type="RefSeq" id="YP_004782505.1">
    <property type="nucleotide sequence ID" value="NC_015938.1"/>
</dbReference>
<protein>
    <submittedName>
        <fullName evidence="1">Uncharacterized protein</fullName>
    </submittedName>
</protein>
<dbReference type="Proteomes" id="UP000001639">
    <property type="component" value="Segment"/>
</dbReference>
<proteinExistence type="predicted"/>
<evidence type="ECO:0000313" key="2">
    <source>
        <dbReference type="Proteomes" id="UP000001639"/>
    </source>
</evidence>
<dbReference type="KEGG" id="vg:11117597"/>
<dbReference type="EMBL" id="HM997019">
    <property type="protein sequence ID" value="AEK82045.1"/>
    <property type="molecule type" value="Genomic_DNA"/>
</dbReference>
<accession>G0X563</accession>
<keyword evidence="2" id="KW-1185">Reference proteome</keyword>
<reference evidence="1 2" key="1">
    <citation type="journal article" date="2011" name="Arch. Virol.">
        <title>The genome sequence of enterobacterial phage 7-11, which possesses an unusually elongated head.</title>
        <authorList>
            <person name="Kropinski A.M."/>
            <person name="Lingohr E.J."/>
            <person name="Ackermann H.W."/>
        </authorList>
    </citation>
    <scope>NUCLEOTIDE SEQUENCE [LARGE SCALE GENOMIC DNA]</scope>
</reference>
<organism evidence="1 2">
    <name type="scientific">Salmonella phage 7-11</name>
    <dbReference type="NCBI Taxonomy" id="1054968"/>
    <lineage>
        <taxon>Viruses</taxon>
        <taxon>Duplodnaviria</taxon>
        <taxon>Heunggongvirae</taxon>
        <taxon>Uroviricota</taxon>
        <taxon>Caudoviricetes</taxon>
        <taxon>Grimontviridae</taxon>
        <taxon>Moazamivirus</taxon>
        <taxon>Moazamivirus 711</taxon>
    </lineage>
</organism>
<name>G0X563_9CAUD</name>
<evidence type="ECO:0000313" key="1">
    <source>
        <dbReference type="EMBL" id="AEK82045.1"/>
    </source>
</evidence>
<sequence>MRMIVPDKKLEMYEDALEAMIMTLLLEERIAKIEKRKARTKQKLVGCAAAITNTWCTDIQVQGVIVGIAMQSNPKAALVRTVREYNKVMAEIEEKGSVVLDFDR</sequence>
<dbReference type="GeneID" id="11117597"/>